<dbReference type="InterPro" id="IPR019814">
    <property type="entry name" value="Translation_initiation_fac_3_N"/>
</dbReference>
<dbReference type="OrthoDB" id="9806014at2"/>
<dbReference type="GO" id="GO:0016020">
    <property type="term" value="C:membrane"/>
    <property type="evidence" value="ECO:0007669"/>
    <property type="project" value="TreeGrafter"/>
</dbReference>
<dbReference type="PROSITE" id="PS00938">
    <property type="entry name" value="IF3"/>
    <property type="match status" value="1"/>
</dbReference>
<dbReference type="SUPFAM" id="SSF55200">
    <property type="entry name" value="Translation initiation factor IF3, C-terminal domain"/>
    <property type="match status" value="1"/>
</dbReference>
<dbReference type="InterPro" id="IPR019815">
    <property type="entry name" value="Translation_initiation_fac_3_C"/>
</dbReference>
<dbReference type="InterPro" id="IPR036788">
    <property type="entry name" value="T_IF-3_C_sf"/>
</dbReference>
<dbReference type="Proteomes" id="UP000033103">
    <property type="component" value="Chromosome"/>
</dbReference>
<evidence type="ECO:0000256" key="1">
    <source>
        <dbReference type="ARBA" id="ARBA00005439"/>
    </source>
</evidence>
<feature type="domain" description="Translation initiation factor 3 N-terminal" evidence="8">
    <location>
        <begin position="15"/>
        <end position="84"/>
    </location>
</feature>
<accession>A0A0E3UTW9</accession>
<dbReference type="InterPro" id="IPR001288">
    <property type="entry name" value="Translation_initiation_fac_3"/>
</dbReference>
<evidence type="ECO:0000256" key="6">
    <source>
        <dbReference type="RuleBase" id="RU000646"/>
    </source>
</evidence>
<reference evidence="9 10" key="1">
    <citation type="journal article" date="2012" name="BMC Genomics">
        <title>Genomic sequence analysis and characterization of Sneathia amnii sp. nov.</title>
        <authorList>
            <consortium name="Vaginal Microbiome Consortium (additional members)"/>
            <person name="Harwich M.D.Jr."/>
            <person name="Serrano M.G."/>
            <person name="Fettweis J.M."/>
            <person name="Alves J.M."/>
            <person name="Reimers M.A."/>
            <person name="Buck G.A."/>
            <person name="Jefferson K.K."/>
        </authorList>
    </citation>
    <scope>NUCLEOTIDE SEQUENCE [LARGE SCALE GENOMIC DNA]</scope>
    <source>
        <strain evidence="9 10">SN35</strain>
    </source>
</reference>
<sequence length="177" mass="20620">MFCIKGTNKSDGIRINEEIRCREIRVIGEDGELIGVMSPREALEIAMENNLDLVELSPNAVPPVCKIMNYGKFRYEKTKKEKENKKKQKNIVVKELRIKPHIDEHDKQTKVAQITKFLEKEYKVKVSLKLSGRERLHVDSSIKVLDEFAEQFDDIAIVEKKYGKEQIQKYIMLSPKK</sequence>
<proteinExistence type="inferred from homology"/>
<evidence type="ECO:0000259" key="7">
    <source>
        <dbReference type="Pfam" id="PF00707"/>
    </source>
</evidence>
<dbReference type="SUPFAM" id="SSF54364">
    <property type="entry name" value="Translation initiation factor IF3, N-terminal domain"/>
    <property type="match status" value="1"/>
</dbReference>
<dbReference type="Pfam" id="PF00707">
    <property type="entry name" value="IF3_C"/>
    <property type="match status" value="1"/>
</dbReference>
<comment type="function">
    <text evidence="4 6">IF-3 binds to the 30S ribosomal subunit and shifts the equilibrium between 70S ribosomes and their 50S and 30S subunits in favor of the free subunits, thus enhancing the availability of 30S subunits on which protein synthesis initiation begins.</text>
</comment>
<dbReference type="PATRIC" id="fig|1069640.6.peg.707"/>
<dbReference type="HOGENOM" id="CLU_054919_3_2_0"/>
<dbReference type="GO" id="GO:0043022">
    <property type="term" value="F:ribosome binding"/>
    <property type="evidence" value="ECO:0007669"/>
    <property type="project" value="TreeGrafter"/>
</dbReference>
<dbReference type="GO" id="GO:0032790">
    <property type="term" value="P:ribosome disassembly"/>
    <property type="evidence" value="ECO:0007669"/>
    <property type="project" value="TreeGrafter"/>
</dbReference>
<dbReference type="Gene3D" id="3.10.20.80">
    <property type="entry name" value="Translation initiation factor 3 (IF-3), N-terminal domain"/>
    <property type="match status" value="1"/>
</dbReference>
<dbReference type="STRING" id="187101.VC03_03585"/>
<dbReference type="FunFam" id="3.10.20.80:FF:000001">
    <property type="entry name" value="Translation initiation factor IF-3"/>
    <property type="match status" value="1"/>
</dbReference>
<dbReference type="KEGG" id="sns:VC03_03585"/>
<dbReference type="Gene3D" id="3.30.110.10">
    <property type="entry name" value="Translation initiation factor 3 (IF-3), C-terminal domain"/>
    <property type="match status" value="1"/>
</dbReference>
<dbReference type="PANTHER" id="PTHR10938">
    <property type="entry name" value="TRANSLATION INITIATION FACTOR IF-3"/>
    <property type="match status" value="1"/>
</dbReference>
<dbReference type="HAMAP" id="MF_00080">
    <property type="entry name" value="IF_3"/>
    <property type="match status" value="1"/>
</dbReference>
<evidence type="ECO:0000256" key="4">
    <source>
        <dbReference type="HAMAP-Rule" id="MF_00080"/>
    </source>
</evidence>
<keyword evidence="3 4" id="KW-0648">Protein biosynthesis</keyword>
<dbReference type="Pfam" id="PF05198">
    <property type="entry name" value="IF3_N"/>
    <property type="match status" value="1"/>
</dbReference>
<comment type="similarity">
    <text evidence="1 4 6">Belongs to the IF-3 family.</text>
</comment>
<evidence type="ECO:0000256" key="3">
    <source>
        <dbReference type="ARBA" id="ARBA00022917"/>
    </source>
</evidence>
<dbReference type="AlphaFoldDB" id="A0A0E3UTW9"/>
<comment type="subunit">
    <text evidence="4 6">Monomer.</text>
</comment>
<dbReference type="RefSeq" id="WP_046328705.1">
    <property type="nucleotide sequence ID" value="NZ_CAUPIC010000002.1"/>
</dbReference>
<dbReference type="GO" id="GO:0003743">
    <property type="term" value="F:translation initiation factor activity"/>
    <property type="evidence" value="ECO:0007669"/>
    <property type="project" value="UniProtKB-UniRule"/>
</dbReference>
<keyword evidence="2 4" id="KW-0396">Initiation factor</keyword>
<feature type="domain" description="Translation initiation factor 3 C-terminal" evidence="7">
    <location>
        <begin position="91"/>
        <end position="176"/>
    </location>
</feature>
<name>A0A0E3UTW9_9FUSO</name>
<dbReference type="EMBL" id="CP011280">
    <property type="protein sequence ID" value="AKC95599.1"/>
    <property type="molecule type" value="Genomic_DNA"/>
</dbReference>
<keyword evidence="4" id="KW-0963">Cytoplasm</keyword>
<dbReference type="InterPro" id="IPR036787">
    <property type="entry name" value="T_IF-3_N_sf"/>
</dbReference>
<dbReference type="InterPro" id="IPR019813">
    <property type="entry name" value="Translation_initiation_fac3_CS"/>
</dbReference>
<keyword evidence="10" id="KW-1185">Reference proteome</keyword>
<dbReference type="PANTHER" id="PTHR10938:SF0">
    <property type="entry name" value="TRANSLATION INITIATION FACTOR IF-3, MITOCHONDRIAL"/>
    <property type="match status" value="1"/>
</dbReference>
<protein>
    <recommendedName>
        <fullName evidence="4 5">Translation initiation factor IF-3</fullName>
    </recommendedName>
</protein>
<evidence type="ECO:0000313" key="9">
    <source>
        <dbReference type="EMBL" id="AKC95599.1"/>
    </source>
</evidence>
<evidence type="ECO:0000256" key="5">
    <source>
        <dbReference type="NCBIfam" id="TIGR00168"/>
    </source>
</evidence>
<evidence type="ECO:0000259" key="8">
    <source>
        <dbReference type="Pfam" id="PF05198"/>
    </source>
</evidence>
<dbReference type="GO" id="GO:0005829">
    <property type="term" value="C:cytosol"/>
    <property type="evidence" value="ECO:0007669"/>
    <property type="project" value="TreeGrafter"/>
</dbReference>
<evidence type="ECO:0000256" key="2">
    <source>
        <dbReference type="ARBA" id="ARBA00022540"/>
    </source>
</evidence>
<organism evidence="9 10">
    <name type="scientific">Sneathia vaginalis</name>
    <dbReference type="NCBI Taxonomy" id="187101"/>
    <lineage>
        <taxon>Bacteria</taxon>
        <taxon>Fusobacteriati</taxon>
        <taxon>Fusobacteriota</taxon>
        <taxon>Fusobacteriia</taxon>
        <taxon>Fusobacteriales</taxon>
        <taxon>Leptotrichiaceae</taxon>
        <taxon>Sneathia</taxon>
    </lineage>
</organism>
<comment type="subcellular location">
    <subcellularLocation>
        <location evidence="4 6">Cytoplasm</location>
    </subcellularLocation>
</comment>
<dbReference type="NCBIfam" id="TIGR00168">
    <property type="entry name" value="infC"/>
    <property type="match status" value="1"/>
</dbReference>
<evidence type="ECO:0000313" key="10">
    <source>
        <dbReference type="Proteomes" id="UP000033103"/>
    </source>
</evidence>
<gene>
    <name evidence="4" type="primary">infC</name>
    <name evidence="9" type="ORF">VC03_03585</name>
</gene>